<dbReference type="GO" id="GO:0008168">
    <property type="term" value="F:methyltransferase activity"/>
    <property type="evidence" value="ECO:0007669"/>
    <property type="project" value="UniProtKB-KW"/>
</dbReference>
<reference evidence="2 3" key="1">
    <citation type="submission" date="2016-10" db="EMBL/GenBank/DDBJ databases">
        <authorList>
            <person name="de Groot N.N."/>
        </authorList>
    </citation>
    <scope>NUCLEOTIDE SEQUENCE [LARGE SCALE GENOMIC DNA]</scope>
    <source>
        <strain evidence="2 3">DSM 43794</strain>
    </source>
</reference>
<name>A0A1H1FGU0_9ACTN</name>
<keyword evidence="3" id="KW-1185">Reference proteome</keyword>
<dbReference type="SUPFAM" id="SSF53335">
    <property type="entry name" value="S-adenosyl-L-methionine-dependent methyltransferases"/>
    <property type="match status" value="1"/>
</dbReference>
<dbReference type="Pfam" id="PF01170">
    <property type="entry name" value="UPF0020"/>
    <property type="match status" value="1"/>
</dbReference>
<keyword evidence="2" id="KW-0489">Methyltransferase</keyword>
<dbReference type="Proteomes" id="UP000217103">
    <property type="component" value="Unassembled WGS sequence"/>
</dbReference>
<accession>A0A1H1FGU0</accession>
<dbReference type="InterPro" id="IPR029063">
    <property type="entry name" value="SAM-dependent_MTases_sf"/>
</dbReference>
<gene>
    <name evidence="2" type="ORF">SAMN04489764_2981</name>
</gene>
<dbReference type="EMBL" id="FNKK01000002">
    <property type="protein sequence ID" value="SDR00165.1"/>
    <property type="molecule type" value="Genomic_DNA"/>
</dbReference>
<dbReference type="GO" id="GO:0032259">
    <property type="term" value="P:methylation"/>
    <property type="evidence" value="ECO:0007669"/>
    <property type="project" value="UniProtKB-KW"/>
</dbReference>
<sequence>MITGTSRVHKPRPARDSGASARPIIVHLSRLMTKRPMAQFAILILPAFNRVYGESAVRLTRAELGVFNVTVLGGRVGDITETTIGGVPYVTFEADDLSEQDIAYLSNMSSLYALFRREGELLRPIAVKPLDVFDSDLLTIQKYAGKTNEHFTKLLLNLTLVSMRSPGAMLSAKLSVLDPMCGRGTTLNQALMYGYDAVGIEVDAKDFDAYAHFLRTWLKNKRLKHSAEITPIRRDRTHLGRRLSVRLGRDKESWKAGRADSITMINADTVHSAELLRPRSVDVLATDAPYGVQHASRGGKTRHGDHLSRSPLGLLKAAVPGWRELMRPGGAVGVSCNVYVAPRGEVAAILAANDLEVLDTPEYRAFEHRVDQAITRDVVIARVP</sequence>
<dbReference type="STRING" id="35622.SAMN04489764_2981"/>
<feature type="domain" description="Ribosomal RNA large subunit methyltransferase K/L-like methyltransferase" evidence="1">
    <location>
        <begin position="174"/>
        <end position="295"/>
    </location>
</feature>
<keyword evidence="2" id="KW-0808">Transferase</keyword>
<evidence type="ECO:0000313" key="2">
    <source>
        <dbReference type="EMBL" id="SDR00165.1"/>
    </source>
</evidence>
<evidence type="ECO:0000313" key="3">
    <source>
        <dbReference type="Proteomes" id="UP000217103"/>
    </source>
</evidence>
<evidence type="ECO:0000259" key="1">
    <source>
        <dbReference type="Pfam" id="PF01170"/>
    </source>
</evidence>
<dbReference type="InterPro" id="IPR000241">
    <property type="entry name" value="RlmKL-like_Mtase"/>
</dbReference>
<dbReference type="Gene3D" id="3.40.50.150">
    <property type="entry name" value="Vaccinia Virus protein VP39"/>
    <property type="match status" value="1"/>
</dbReference>
<proteinExistence type="predicted"/>
<organism evidence="2 3">
    <name type="scientific">Thermostaphylospora chromogena</name>
    <dbReference type="NCBI Taxonomy" id="35622"/>
    <lineage>
        <taxon>Bacteria</taxon>
        <taxon>Bacillati</taxon>
        <taxon>Actinomycetota</taxon>
        <taxon>Actinomycetes</taxon>
        <taxon>Streptosporangiales</taxon>
        <taxon>Thermomonosporaceae</taxon>
        <taxon>Thermostaphylospora</taxon>
    </lineage>
</organism>
<dbReference type="AlphaFoldDB" id="A0A1H1FGU0"/>
<protein>
    <submittedName>
        <fullName evidence="2">Methyltransferase domain-containing protein</fullName>
    </submittedName>
</protein>